<protein>
    <submittedName>
        <fullName evidence="2">Flavodoxin</fullName>
    </submittedName>
</protein>
<comment type="caution">
    <text evidence="2">The sequence shown here is derived from an EMBL/GenBank/DDBJ whole genome shotgun (WGS) entry which is preliminary data.</text>
</comment>
<dbReference type="Gene3D" id="3.40.50.360">
    <property type="match status" value="1"/>
</dbReference>
<dbReference type="Pfam" id="PF12682">
    <property type="entry name" value="Flavodoxin_4"/>
    <property type="match status" value="1"/>
</dbReference>
<dbReference type="InterPro" id="IPR029039">
    <property type="entry name" value="Flavoprotein-like_sf"/>
</dbReference>
<dbReference type="SUPFAM" id="SSF52218">
    <property type="entry name" value="Flavoproteins"/>
    <property type="match status" value="1"/>
</dbReference>
<sequence>MNSLVIYYSLDWNTKRISEIIWKEIWADFEALETIKPLVKSDSFMKYIWWWRMVMMNEIPEIKPLKNEFEKYDLIIIWTPVWAWTYSPPIAAFFEKYHIKGKKVAIFCCHWWWPGKTFDKMKEKLRWNEIIWEINFNEPLKKDTEIQFEKAIVWIKGIIKYLT</sequence>
<feature type="domain" description="Flavodoxin-like" evidence="1">
    <location>
        <begin position="4"/>
        <end position="126"/>
    </location>
</feature>
<dbReference type="InterPro" id="IPR008254">
    <property type="entry name" value="Flavodoxin/NO_synth"/>
</dbReference>
<reference evidence="2" key="1">
    <citation type="journal article" date="2012" name="Science">
        <title>Fermentation, hydrogen, and sulfur metabolism in multiple uncultivated bacterial phyla.</title>
        <authorList>
            <person name="Wrighton K.C."/>
            <person name="Thomas B.C."/>
            <person name="Sharon I."/>
            <person name="Miller C.S."/>
            <person name="Castelle C.J."/>
            <person name="VerBerkmoes N.C."/>
            <person name="Wilkins M.J."/>
            <person name="Hettich R.L."/>
            <person name="Lipton M.S."/>
            <person name="Williams K.H."/>
            <person name="Long P.E."/>
            <person name="Banfield J.F."/>
        </authorList>
    </citation>
    <scope>NUCLEOTIDE SEQUENCE [LARGE SCALE GENOMIC DNA]</scope>
</reference>
<evidence type="ECO:0000259" key="1">
    <source>
        <dbReference type="Pfam" id="PF12682"/>
    </source>
</evidence>
<proteinExistence type="predicted"/>
<gene>
    <name evidence="2" type="ORF">ACD_3C00207G0002</name>
</gene>
<dbReference type="PANTHER" id="PTHR39201:SF1">
    <property type="entry name" value="FLAVODOXIN-LIKE DOMAIN-CONTAINING PROTEIN"/>
    <property type="match status" value="1"/>
</dbReference>
<evidence type="ECO:0000313" key="2">
    <source>
        <dbReference type="EMBL" id="EKE27432.1"/>
    </source>
</evidence>
<dbReference type="GO" id="GO:0010181">
    <property type="term" value="F:FMN binding"/>
    <property type="evidence" value="ECO:0007669"/>
    <property type="project" value="InterPro"/>
</dbReference>
<organism evidence="2">
    <name type="scientific">uncultured bacterium</name>
    <name type="common">gcode 4</name>
    <dbReference type="NCBI Taxonomy" id="1234023"/>
    <lineage>
        <taxon>Bacteria</taxon>
        <taxon>environmental samples</taxon>
    </lineage>
</organism>
<dbReference type="AlphaFoldDB" id="K2FZU6"/>
<name>K2FZU6_9BACT</name>
<dbReference type="PANTHER" id="PTHR39201">
    <property type="entry name" value="EXPORTED PROTEIN-RELATED"/>
    <property type="match status" value="1"/>
</dbReference>
<dbReference type="EMBL" id="AMFJ01000481">
    <property type="protein sequence ID" value="EKE27432.1"/>
    <property type="molecule type" value="Genomic_DNA"/>
</dbReference>
<accession>K2FZU6</accession>